<reference evidence="2 3" key="1">
    <citation type="journal article" date="2015" name="Genome Biol. Evol.">
        <title>Comparative Genomics of a Bacterivorous Green Alga Reveals Evolutionary Causalities and Consequences of Phago-Mixotrophic Mode of Nutrition.</title>
        <authorList>
            <person name="Burns J.A."/>
            <person name="Paasch A."/>
            <person name="Narechania A."/>
            <person name="Kim E."/>
        </authorList>
    </citation>
    <scope>NUCLEOTIDE SEQUENCE [LARGE SCALE GENOMIC DNA]</scope>
    <source>
        <strain evidence="2 3">PLY_AMNH</strain>
    </source>
</reference>
<organism evidence="2 3">
    <name type="scientific">Cymbomonas tetramitiformis</name>
    <dbReference type="NCBI Taxonomy" id="36881"/>
    <lineage>
        <taxon>Eukaryota</taxon>
        <taxon>Viridiplantae</taxon>
        <taxon>Chlorophyta</taxon>
        <taxon>Pyramimonadophyceae</taxon>
        <taxon>Pyramimonadales</taxon>
        <taxon>Pyramimonadaceae</taxon>
        <taxon>Cymbomonas</taxon>
    </lineage>
</organism>
<evidence type="ECO:0000313" key="2">
    <source>
        <dbReference type="EMBL" id="KAK3258253.1"/>
    </source>
</evidence>
<proteinExistence type="predicted"/>
<feature type="region of interest" description="Disordered" evidence="1">
    <location>
        <begin position="39"/>
        <end position="61"/>
    </location>
</feature>
<protein>
    <submittedName>
        <fullName evidence="2">Uncharacterized protein</fullName>
    </submittedName>
</protein>
<dbReference type="EMBL" id="LGRX02019687">
    <property type="protein sequence ID" value="KAK3258253.1"/>
    <property type="molecule type" value="Genomic_DNA"/>
</dbReference>
<dbReference type="AlphaFoldDB" id="A0AAE0FF44"/>
<dbReference type="Proteomes" id="UP001190700">
    <property type="component" value="Unassembled WGS sequence"/>
</dbReference>
<feature type="non-terminal residue" evidence="2">
    <location>
        <position position="329"/>
    </location>
</feature>
<name>A0AAE0FF44_9CHLO</name>
<gene>
    <name evidence="2" type="ORF">CYMTET_32694</name>
</gene>
<sequence>MLQSSDNSQLLAARNLQHGDLIRRCRPHTRDTKRTAVLEGQVVDSSTGSADNDEDYGDETFPKDQGGFNQVRIAVLRLQRDLNLLDRKSDMQPQLNKVELFTLAVCAISSPASPLFFSYKVVELLVPATAALAASIGISAEYVGRVAVANGKEVAASALQAAAEAEQLLSKAERIKAVLPLCVGVSATCSAFALLSAEAVPLLVAQTNIPAPVFLLWWPVVAQLVAAISAQATEESNGLALRAIGVGNRRFASSNDVGRTWMSAPEQILDSSKRTQEKWVSFAIGVLPGPTAAIFFPGTLEVKAVVASATAAAQAAYYLTDAEFVLAKA</sequence>
<evidence type="ECO:0000256" key="1">
    <source>
        <dbReference type="SAM" id="MobiDB-lite"/>
    </source>
</evidence>
<evidence type="ECO:0000313" key="3">
    <source>
        <dbReference type="Proteomes" id="UP001190700"/>
    </source>
</evidence>
<comment type="caution">
    <text evidence="2">The sequence shown here is derived from an EMBL/GenBank/DDBJ whole genome shotgun (WGS) entry which is preliminary data.</text>
</comment>
<accession>A0AAE0FF44</accession>
<keyword evidence="3" id="KW-1185">Reference proteome</keyword>